<proteinExistence type="predicted"/>
<dbReference type="Proteomes" id="UP001154329">
    <property type="component" value="Chromosome 3"/>
</dbReference>
<feature type="domain" description="ERV/ALR sulfhydryl oxidase" evidence="7">
    <location>
        <begin position="4"/>
        <end position="106"/>
    </location>
</feature>
<evidence type="ECO:0000259" key="7">
    <source>
        <dbReference type="PROSITE" id="PS51324"/>
    </source>
</evidence>
<dbReference type="PANTHER" id="PTHR12645">
    <property type="entry name" value="ALR/ERV"/>
    <property type="match status" value="1"/>
</dbReference>
<dbReference type="InterPro" id="IPR017905">
    <property type="entry name" value="ERV/ALR_sulphydryl_oxidase"/>
</dbReference>
<dbReference type="OrthoDB" id="17199at2759"/>
<dbReference type="GO" id="GO:0050660">
    <property type="term" value="F:flavin adenine dinucleotide binding"/>
    <property type="evidence" value="ECO:0007669"/>
    <property type="project" value="TreeGrafter"/>
</dbReference>
<dbReference type="SUPFAM" id="SSF69000">
    <property type="entry name" value="FAD-dependent thiol oxidase"/>
    <property type="match status" value="1"/>
</dbReference>
<keyword evidence="2 6" id="KW-0285">Flavoprotein</keyword>
<evidence type="ECO:0000256" key="5">
    <source>
        <dbReference type="ARBA" id="ARBA00023157"/>
    </source>
</evidence>
<dbReference type="GO" id="GO:0005739">
    <property type="term" value="C:mitochondrion"/>
    <property type="evidence" value="ECO:0007669"/>
    <property type="project" value="TreeGrafter"/>
</dbReference>
<dbReference type="Pfam" id="PF04777">
    <property type="entry name" value="Evr1_Alr"/>
    <property type="match status" value="1"/>
</dbReference>
<evidence type="ECO:0000313" key="8">
    <source>
        <dbReference type="EMBL" id="CAH1731855.1"/>
    </source>
</evidence>
<reference evidence="8" key="2">
    <citation type="submission" date="2022-10" db="EMBL/GenBank/DDBJ databases">
        <authorList>
            <consortium name="ENA_rothamsted_submissions"/>
            <consortium name="culmorum"/>
            <person name="King R."/>
        </authorList>
    </citation>
    <scope>NUCLEOTIDE SEQUENCE</scope>
</reference>
<protein>
    <recommendedName>
        <fullName evidence="6">Sulfhydryl oxidase</fullName>
        <ecNumber evidence="6">1.8.3.2</ecNumber>
    </recommendedName>
</protein>
<dbReference type="Gene3D" id="1.20.120.310">
    <property type="entry name" value="ERV/ALR sulfhydryl oxidase domain"/>
    <property type="match status" value="1"/>
</dbReference>
<dbReference type="PROSITE" id="PS51324">
    <property type="entry name" value="ERV_ALR"/>
    <property type="match status" value="1"/>
</dbReference>
<dbReference type="InterPro" id="IPR039799">
    <property type="entry name" value="ALR/ERV"/>
</dbReference>
<comment type="cofactor">
    <cofactor evidence="1 6">
        <name>FAD</name>
        <dbReference type="ChEBI" id="CHEBI:57692"/>
    </cofactor>
</comment>
<organism evidence="8 9">
    <name type="scientific">Aphis gossypii</name>
    <name type="common">Cotton aphid</name>
    <dbReference type="NCBI Taxonomy" id="80765"/>
    <lineage>
        <taxon>Eukaryota</taxon>
        <taxon>Metazoa</taxon>
        <taxon>Ecdysozoa</taxon>
        <taxon>Arthropoda</taxon>
        <taxon>Hexapoda</taxon>
        <taxon>Insecta</taxon>
        <taxon>Pterygota</taxon>
        <taxon>Neoptera</taxon>
        <taxon>Paraneoptera</taxon>
        <taxon>Hemiptera</taxon>
        <taxon>Sternorrhyncha</taxon>
        <taxon>Aphidomorpha</taxon>
        <taxon>Aphidoidea</taxon>
        <taxon>Aphididae</taxon>
        <taxon>Aphidini</taxon>
        <taxon>Aphis</taxon>
        <taxon>Aphis</taxon>
    </lineage>
</organism>
<dbReference type="EMBL" id="OU899036">
    <property type="protein sequence ID" value="CAH1731855.1"/>
    <property type="molecule type" value="Genomic_DNA"/>
</dbReference>
<evidence type="ECO:0000256" key="4">
    <source>
        <dbReference type="ARBA" id="ARBA00023002"/>
    </source>
</evidence>
<evidence type="ECO:0000256" key="3">
    <source>
        <dbReference type="ARBA" id="ARBA00022827"/>
    </source>
</evidence>
<keyword evidence="3 6" id="KW-0274">FAD</keyword>
<gene>
    <name evidence="8" type="ORF">APHIGO_LOCUS8489</name>
</gene>
<evidence type="ECO:0000313" key="9">
    <source>
        <dbReference type="Proteomes" id="UP001154329"/>
    </source>
</evidence>
<accession>A0A9P0JBS0</accession>
<dbReference type="InterPro" id="IPR036774">
    <property type="entry name" value="ERV/ALR_sulphydryl_oxid_sf"/>
</dbReference>
<keyword evidence="5" id="KW-1015">Disulfide bond</keyword>
<reference evidence="8" key="1">
    <citation type="submission" date="2022-02" db="EMBL/GenBank/DDBJ databases">
        <authorList>
            <person name="King R."/>
        </authorList>
    </citation>
    <scope>NUCLEOTIDE SEQUENCE</scope>
</reference>
<dbReference type="EC" id="1.8.3.2" evidence="6"/>
<dbReference type="PANTHER" id="PTHR12645:SF0">
    <property type="entry name" value="FAD-LINKED SULFHYDRYL OXIDASE ALR"/>
    <property type="match status" value="1"/>
</dbReference>
<keyword evidence="4 6" id="KW-0560">Oxidoreductase</keyword>
<evidence type="ECO:0000256" key="2">
    <source>
        <dbReference type="ARBA" id="ARBA00022630"/>
    </source>
</evidence>
<keyword evidence="9" id="KW-1185">Reference proteome</keyword>
<sequence>MENCPLDKAKLGFHTWSLLHTIAAYYPDEPTPQQRKDINDFFTLIGRLYPCETCARDFTKLLASRPPENDSQKSLSEWLCRIHNHINQKLVAKNYEQKYWQVSLKI</sequence>
<evidence type="ECO:0000256" key="1">
    <source>
        <dbReference type="ARBA" id="ARBA00001974"/>
    </source>
</evidence>
<evidence type="ECO:0000256" key="6">
    <source>
        <dbReference type="RuleBase" id="RU371123"/>
    </source>
</evidence>
<name>A0A9P0JBS0_APHGO</name>
<comment type="catalytic activity">
    <reaction evidence="6">
        <text>2 R'C(R)SH + O2 = R'C(R)S-S(R)CR' + H2O2</text>
        <dbReference type="Rhea" id="RHEA:17357"/>
        <dbReference type="ChEBI" id="CHEBI:15379"/>
        <dbReference type="ChEBI" id="CHEBI:16240"/>
        <dbReference type="ChEBI" id="CHEBI:16520"/>
        <dbReference type="ChEBI" id="CHEBI:17412"/>
        <dbReference type="EC" id="1.8.3.2"/>
    </reaction>
</comment>
<dbReference type="AlphaFoldDB" id="A0A9P0JBS0"/>
<dbReference type="GO" id="GO:0016971">
    <property type="term" value="F:flavin-dependent sulfhydryl oxidase activity"/>
    <property type="evidence" value="ECO:0007669"/>
    <property type="project" value="InterPro"/>
</dbReference>